<reference evidence="1 2" key="1">
    <citation type="journal article" date="2019" name="Sci. Rep.">
        <title>Orb-weaving spider Araneus ventricosus genome elucidates the spidroin gene catalogue.</title>
        <authorList>
            <person name="Kono N."/>
            <person name="Nakamura H."/>
            <person name="Ohtoshi R."/>
            <person name="Moran D.A.P."/>
            <person name="Shinohara A."/>
            <person name="Yoshida Y."/>
            <person name="Fujiwara M."/>
            <person name="Mori M."/>
            <person name="Tomita M."/>
            <person name="Arakawa K."/>
        </authorList>
    </citation>
    <scope>NUCLEOTIDE SEQUENCE [LARGE SCALE GENOMIC DNA]</scope>
</reference>
<comment type="caution">
    <text evidence="1">The sequence shown here is derived from an EMBL/GenBank/DDBJ whole genome shotgun (WGS) entry which is preliminary data.</text>
</comment>
<evidence type="ECO:0000313" key="1">
    <source>
        <dbReference type="EMBL" id="GBN29800.1"/>
    </source>
</evidence>
<proteinExistence type="predicted"/>
<protein>
    <submittedName>
        <fullName evidence="1">Uncharacterized protein</fullName>
    </submittedName>
</protein>
<sequence length="84" mass="9610">MTGWLDREKGLAKMLLQAHVLTFVSVPTMGNNANGTRRMTGRRIPSPDIWKEPLVWSKTSFVEITSIRPPALPFHYIYRMPNPS</sequence>
<dbReference type="EMBL" id="BGPR01007824">
    <property type="protein sequence ID" value="GBN29800.1"/>
    <property type="molecule type" value="Genomic_DNA"/>
</dbReference>
<accession>A0A4Y2MTU4</accession>
<evidence type="ECO:0000313" key="2">
    <source>
        <dbReference type="Proteomes" id="UP000499080"/>
    </source>
</evidence>
<organism evidence="1 2">
    <name type="scientific">Araneus ventricosus</name>
    <name type="common">Orbweaver spider</name>
    <name type="synonym">Epeira ventricosa</name>
    <dbReference type="NCBI Taxonomy" id="182803"/>
    <lineage>
        <taxon>Eukaryota</taxon>
        <taxon>Metazoa</taxon>
        <taxon>Ecdysozoa</taxon>
        <taxon>Arthropoda</taxon>
        <taxon>Chelicerata</taxon>
        <taxon>Arachnida</taxon>
        <taxon>Araneae</taxon>
        <taxon>Araneomorphae</taxon>
        <taxon>Entelegynae</taxon>
        <taxon>Araneoidea</taxon>
        <taxon>Araneidae</taxon>
        <taxon>Araneus</taxon>
    </lineage>
</organism>
<dbReference type="Proteomes" id="UP000499080">
    <property type="component" value="Unassembled WGS sequence"/>
</dbReference>
<keyword evidence="2" id="KW-1185">Reference proteome</keyword>
<gene>
    <name evidence="1" type="ORF">AVEN_222407_1</name>
</gene>
<name>A0A4Y2MTU4_ARAVE</name>
<dbReference type="AlphaFoldDB" id="A0A4Y2MTU4"/>